<evidence type="ECO:0000313" key="6">
    <source>
        <dbReference type="EMBL" id="SEJ58419.1"/>
    </source>
</evidence>
<feature type="domain" description="YknX-like C-terminal permuted SH3-like" evidence="5">
    <location>
        <begin position="342"/>
        <end position="407"/>
    </location>
</feature>
<dbReference type="RefSeq" id="WP_091831774.1">
    <property type="nucleotide sequence ID" value="NZ_FNZK01000011.1"/>
</dbReference>
<keyword evidence="3" id="KW-0472">Membrane</keyword>
<dbReference type="InterPro" id="IPR058792">
    <property type="entry name" value="Beta-barrel_RND_2"/>
</dbReference>
<dbReference type="STRING" id="84035.SAMN05660742_1113"/>
<evidence type="ECO:0000259" key="4">
    <source>
        <dbReference type="Pfam" id="PF25954"/>
    </source>
</evidence>
<reference evidence="6 7" key="1">
    <citation type="submission" date="2016-10" db="EMBL/GenBank/DDBJ databases">
        <authorList>
            <person name="de Groot N.N."/>
        </authorList>
    </citation>
    <scope>NUCLEOTIDE SEQUENCE [LARGE SCALE GENOMIC DNA]</scope>
    <source>
        <strain evidence="6 7">DSM 2179</strain>
    </source>
</reference>
<dbReference type="GO" id="GO:0015562">
    <property type="term" value="F:efflux transmembrane transporter activity"/>
    <property type="evidence" value="ECO:0007669"/>
    <property type="project" value="TreeGrafter"/>
</dbReference>
<dbReference type="InterPro" id="IPR006143">
    <property type="entry name" value="RND_pump_MFP"/>
</dbReference>
<dbReference type="Gene3D" id="2.40.50.100">
    <property type="match status" value="1"/>
</dbReference>
<evidence type="ECO:0000256" key="1">
    <source>
        <dbReference type="ARBA" id="ARBA00009477"/>
    </source>
</evidence>
<dbReference type="InterPro" id="IPR058637">
    <property type="entry name" value="YknX-like_C"/>
</dbReference>
<dbReference type="SUPFAM" id="SSF111369">
    <property type="entry name" value="HlyD-like secretion proteins"/>
    <property type="match status" value="1"/>
</dbReference>
<dbReference type="Proteomes" id="UP000199662">
    <property type="component" value="Unassembled WGS sequence"/>
</dbReference>
<evidence type="ECO:0000313" key="7">
    <source>
        <dbReference type="Proteomes" id="UP000199662"/>
    </source>
</evidence>
<evidence type="ECO:0000259" key="5">
    <source>
        <dbReference type="Pfam" id="PF25989"/>
    </source>
</evidence>
<dbReference type="Pfam" id="PF25954">
    <property type="entry name" value="Beta-barrel_RND_2"/>
    <property type="match status" value="1"/>
</dbReference>
<dbReference type="Gene3D" id="2.40.30.170">
    <property type="match status" value="1"/>
</dbReference>
<dbReference type="GO" id="GO:1990281">
    <property type="term" value="C:efflux pump complex"/>
    <property type="evidence" value="ECO:0007669"/>
    <property type="project" value="TreeGrafter"/>
</dbReference>
<name>A0A1H6ZY64_9FIRM</name>
<dbReference type="Pfam" id="PF25989">
    <property type="entry name" value="YknX_C"/>
    <property type="match status" value="1"/>
</dbReference>
<keyword evidence="7" id="KW-1185">Reference proteome</keyword>
<organism evidence="6 7">
    <name type="scientific">Propionispira arboris</name>
    <dbReference type="NCBI Taxonomy" id="84035"/>
    <lineage>
        <taxon>Bacteria</taxon>
        <taxon>Bacillati</taxon>
        <taxon>Bacillota</taxon>
        <taxon>Negativicutes</taxon>
        <taxon>Selenomonadales</taxon>
        <taxon>Selenomonadaceae</taxon>
        <taxon>Propionispira</taxon>
    </lineage>
</organism>
<sequence>MKYNFFVQNKKSKNILIVSVFIFVCLSIFGIYRLSVHNVVVSKKNVQTTVMVAAVTRTDLIKTISLVGQTLPQAQVDIAAKYQGKVNTVNVELGQVVTPGQILVVQDTGDADISIGQNQASYQQASADAMTTASTVNANYDKVQADYDKALASYRRNKQVFDVGGISLEEFETSQQALADAKANLDVIANQMNQGVPASIVSAQANAQKAQTTIAAAQKQRDDLVLRAPRAGIIGYRQVEAGDIVSQGQKLLSIYDNRKLYVDCQVSEQDLAAFSIGMNVDVGIESIGQSIAGQVIYISPSVDTTNLTYTVRVLIDNEAGTLKSGMFTRSILNTVLRPNTLVISKDALLEKNGEQYVFVVDDKKAVHQRTVKIGARGDATVEILSGLDEGEQVATNNLSRLREGMTILPASDEAGDSN</sequence>
<evidence type="ECO:0000256" key="3">
    <source>
        <dbReference type="SAM" id="Phobius"/>
    </source>
</evidence>
<dbReference type="AlphaFoldDB" id="A0A1H6ZY64"/>
<evidence type="ECO:0000256" key="2">
    <source>
        <dbReference type="SAM" id="Coils"/>
    </source>
</evidence>
<dbReference type="PANTHER" id="PTHR30469">
    <property type="entry name" value="MULTIDRUG RESISTANCE PROTEIN MDTA"/>
    <property type="match status" value="1"/>
</dbReference>
<dbReference type="EMBL" id="FNZK01000011">
    <property type="protein sequence ID" value="SEJ58419.1"/>
    <property type="molecule type" value="Genomic_DNA"/>
</dbReference>
<accession>A0A1H6ZY64</accession>
<feature type="coiled-coil region" evidence="2">
    <location>
        <begin position="200"/>
        <end position="227"/>
    </location>
</feature>
<feature type="transmembrane region" description="Helical" evidence="3">
    <location>
        <begin position="12"/>
        <end position="32"/>
    </location>
</feature>
<dbReference type="Gene3D" id="2.40.420.20">
    <property type="match status" value="1"/>
</dbReference>
<keyword evidence="2" id="KW-0175">Coiled coil</keyword>
<keyword evidence="3" id="KW-1133">Transmembrane helix</keyword>
<gene>
    <name evidence="6" type="ORF">SAMN05660742_1113</name>
</gene>
<comment type="similarity">
    <text evidence="1">Belongs to the membrane fusion protein (MFP) (TC 8.A.1) family.</text>
</comment>
<proteinExistence type="inferred from homology"/>
<protein>
    <submittedName>
        <fullName evidence="6">RND family efflux transporter, MFP subunit</fullName>
    </submittedName>
</protein>
<feature type="domain" description="CusB-like beta-barrel" evidence="4">
    <location>
        <begin position="261"/>
        <end position="332"/>
    </location>
</feature>
<dbReference type="PANTHER" id="PTHR30469:SF15">
    <property type="entry name" value="HLYD FAMILY OF SECRETION PROTEINS"/>
    <property type="match status" value="1"/>
</dbReference>
<keyword evidence="3" id="KW-0812">Transmembrane</keyword>
<dbReference type="NCBIfam" id="TIGR01730">
    <property type="entry name" value="RND_mfp"/>
    <property type="match status" value="1"/>
</dbReference>